<sequence>MVRRSRQLTLNTAKCVACSLMLLLSSQVAASTSLAQPQSMLMPHALMPNAFIASALAAPYSMVATASPKLELNGRQFQFAPAQSSMASAGHSPNSRAAASPLHVPSRPPGIASSWLVELKAHYPNLLLHYLAPLIAIAFVMQRVYRQASTLSRTRLEQAIDERTQALQLENLRLQEMSHRDPLTGLKNRRFVEEMIAQDLNRVDRCYDGLLLRNEQAPSKADLLALIIDIDHFKPINDTYGHLAGDRVLSQVGQQLTTLFRNYDYVVRWGGEEFLVVARFVDRQEINQLAEKVRHAIESMEIELDAKRTIKITASVGAAPYPFSTAQADMISWEQVVHLADMALYQAKTSSRNTWFSYMGSDQLPIPDDPQLDHTEIHRIAKVSSKPLSRQSLDLRRASL</sequence>
<dbReference type="SUPFAM" id="SSF55073">
    <property type="entry name" value="Nucleotide cyclase"/>
    <property type="match status" value="1"/>
</dbReference>
<dbReference type="PROSITE" id="PS50887">
    <property type="entry name" value="GGDEF"/>
    <property type="match status" value="1"/>
</dbReference>
<comment type="caution">
    <text evidence="6">The sequence shown here is derived from an EMBL/GenBank/DDBJ whole genome shotgun (WGS) entry which is preliminary data.</text>
</comment>
<evidence type="ECO:0000256" key="2">
    <source>
        <dbReference type="ARBA" id="ARBA00012528"/>
    </source>
</evidence>
<feature type="region of interest" description="Disordered" evidence="3">
    <location>
        <begin position="83"/>
        <end position="103"/>
    </location>
</feature>
<feature type="domain" description="GGDEF" evidence="5">
    <location>
        <begin position="221"/>
        <end position="360"/>
    </location>
</feature>
<dbReference type="InterPro" id="IPR029787">
    <property type="entry name" value="Nucleotide_cyclase"/>
</dbReference>
<dbReference type="FunFam" id="3.30.70.270:FF:000001">
    <property type="entry name" value="Diguanylate cyclase domain protein"/>
    <property type="match status" value="1"/>
</dbReference>
<keyword evidence="7" id="KW-1185">Reference proteome</keyword>
<dbReference type="AlphaFoldDB" id="A0A6L7HTR0"/>
<dbReference type="GO" id="GO:1902201">
    <property type="term" value="P:negative regulation of bacterial-type flagellum-dependent cell motility"/>
    <property type="evidence" value="ECO:0007669"/>
    <property type="project" value="TreeGrafter"/>
</dbReference>
<reference evidence="6 7" key="1">
    <citation type="submission" date="2019-12" db="EMBL/GenBank/DDBJ databases">
        <title>Shewanella insulae sp. nov., isolated from a tidal flat.</title>
        <authorList>
            <person name="Yoon J.-H."/>
        </authorList>
    </citation>
    <scope>NUCLEOTIDE SEQUENCE [LARGE SCALE GENOMIC DNA]</scope>
    <source>
        <strain evidence="6 7">JBTF-M18</strain>
    </source>
</reference>
<dbReference type="EC" id="2.7.7.65" evidence="2"/>
<dbReference type="Pfam" id="PF00990">
    <property type="entry name" value="GGDEF"/>
    <property type="match status" value="1"/>
</dbReference>
<dbReference type="EMBL" id="WRPA01000001">
    <property type="protein sequence ID" value="MXR67585.1"/>
    <property type="molecule type" value="Genomic_DNA"/>
</dbReference>
<dbReference type="InterPro" id="IPR050469">
    <property type="entry name" value="Diguanylate_Cyclase"/>
</dbReference>
<comment type="cofactor">
    <cofactor evidence="1">
        <name>Mg(2+)</name>
        <dbReference type="ChEBI" id="CHEBI:18420"/>
    </cofactor>
</comment>
<feature type="compositionally biased region" description="Polar residues" evidence="3">
    <location>
        <begin position="83"/>
        <end position="97"/>
    </location>
</feature>
<dbReference type="PANTHER" id="PTHR45138:SF6">
    <property type="entry name" value="DIGUANYLATE CYCLASE DGCN"/>
    <property type="match status" value="1"/>
</dbReference>
<protein>
    <recommendedName>
        <fullName evidence="2">diguanylate cyclase</fullName>
        <ecNumber evidence="2">2.7.7.65</ecNumber>
    </recommendedName>
</protein>
<evidence type="ECO:0000313" key="6">
    <source>
        <dbReference type="EMBL" id="MXR67585.1"/>
    </source>
</evidence>
<evidence type="ECO:0000259" key="5">
    <source>
        <dbReference type="PROSITE" id="PS50887"/>
    </source>
</evidence>
<dbReference type="CDD" id="cd01949">
    <property type="entry name" value="GGDEF"/>
    <property type="match status" value="1"/>
</dbReference>
<dbReference type="PANTHER" id="PTHR45138">
    <property type="entry name" value="REGULATORY COMPONENTS OF SENSORY TRANSDUCTION SYSTEM"/>
    <property type="match status" value="1"/>
</dbReference>
<evidence type="ECO:0000256" key="4">
    <source>
        <dbReference type="SAM" id="SignalP"/>
    </source>
</evidence>
<evidence type="ECO:0000313" key="7">
    <source>
        <dbReference type="Proteomes" id="UP000474778"/>
    </source>
</evidence>
<gene>
    <name evidence="6" type="ORF">GNT65_02705</name>
</gene>
<dbReference type="GO" id="GO:0052621">
    <property type="term" value="F:diguanylate cyclase activity"/>
    <property type="evidence" value="ECO:0007669"/>
    <property type="project" value="UniProtKB-EC"/>
</dbReference>
<proteinExistence type="predicted"/>
<dbReference type="NCBIfam" id="TIGR00254">
    <property type="entry name" value="GGDEF"/>
    <property type="match status" value="1"/>
</dbReference>
<name>A0A6L7HTR0_9GAMM</name>
<dbReference type="InterPro" id="IPR043128">
    <property type="entry name" value="Rev_trsase/Diguanyl_cyclase"/>
</dbReference>
<dbReference type="InterPro" id="IPR000160">
    <property type="entry name" value="GGDEF_dom"/>
</dbReference>
<evidence type="ECO:0000256" key="3">
    <source>
        <dbReference type="SAM" id="MobiDB-lite"/>
    </source>
</evidence>
<dbReference type="SMART" id="SM00267">
    <property type="entry name" value="GGDEF"/>
    <property type="match status" value="1"/>
</dbReference>
<organism evidence="6 7">
    <name type="scientific">Shewanella insulae</name>
    <dbReference type="NCBI Taxonomy" id="2681496"/>
    <lineage>
        <taxon>Bacteria</taxon>
        <taxon>Pseudomonadati</taxon>
        <taxon>Pseudomonadota</taxon>
        <taxon>Gammaproteobacteria</taxon>
        <taxon>Alteromonadales</taxon>
        <taxon>Shewanellaceae</taxon>
        <taxon>Shewanella</taxon>
    </lineage>
</organism>
<dbReference type="Gene3D" id="3.30.70.270">
    <property type="match status" value="1"/>
</dbReference>
<feature type="signal peptide" evidence="4">
    <location>
        <begin position="1"/>
        <end position="30"/>
    </location>
</feature>
<dbReference type="Proteomes" id="UP000474778">
    <property type="component" value="Unassembled WGS sequence"/>
</dbReference>
<dbReference type="GO" id="GO:0043709">
    <property type="term" value="P:cell adhesion involved in single-species biofilm formation"/>
    <property type="evidence" value="ECO:0007669"/>
    <property type="project" value="TreeGrafter"/>
</dbReference>
<feature type="chain" id="PRO_5027034239" description="diguanylate cyclase" evidence="4">
    <location>
        <begin position="31"/>
        <end position="400"/>
    </location>
</feature>
<keyword evidence="4" id="KW-0732">Signal</keyword>
<evidence type="ECO:0000256" key="1">
    <source>
        <dbReference type="ARBA" id="ARBA00001946"/>
    </source>
</evidence>
<accession>A0A6L7HTR0</accession>
<dbReference type="GO" id="GO:0005886">
    <property type="term" value="C:plasma membrane"/>
    <property type="evidence" value="ECO:0007669"/>
    <property type="project" value="TreeGrafter"/>
</dbReference>